<evidence type="ECO:0000313" key="2">
    <source>
        <dbReference type="EMBL" id="GAA0160688.1"/>
    </source>
</evidence>
<protein>
    <recommendedName>
        <fullName evidence="1">Retrotransposon gag domain-containing protein</fullName>
    </recommendedName>
</protein>
<dbReference type="InterPro" id="IPR005162">
    <property type="entry name" value="Retrotrans_gag_dom"/>
</dbReference>
<organism evidence="2 3">
    <name type="scientific">Lithospermum erythrorhizon</name>
    <name type="common">Purple gromwell</name>
    <name type="synonym">Lithospermum officinale var. erythrorhizon</name>
    <dbReference type="NCBI Taxonomy" id="34254"/>
    <lineage>
        <taxon>Eukaryota</taxon>
        <taxon>Viridiplantae</taxon>
        <taxon>Streptophyta</taxon>
        <taxon>Embryophyta</taxon>
        <taxon>Tracheophyta</taxon>
        <taxon>Spermatophyta</taxon>
        <taxon>Magnoliopsida</taxon>
        <taxon>eudicotyledons</taxon>
        <taxon>Gunneridae</taxon>
        <taxon>Pentapetalae</taxon>
        <taxon>asterids</taxon>
        <taxon>lamiids</taxon>
        <taxon>Boraginales</taxon>
        <taxon>Boraginaceae</taxon>
        <taxon>Boraginoideae</taxon>
        <taxon>Lithospermeae</taxon>
        <taxon>Lithospermum</taxon>
    </lineage>
</organism>
<feature type="domain" description="Retrotransposon gag" evidence="1">
    <location>
        <begin position="4"/>
        <end position="59"/>
    </location>
</feature>
<comment type="caution">
    <text evidence="2">The sequence shown here is derived from an EMBL/GenBank/DDBJ whole genome shotgun (WGS) entry which is preliminary data.</text>
</comment>
<gene>
    <name evidence="2" type="ORF">LIER_39086</name>
</gene>
<dbReference type="EMBL" id="BAABME010020532">
    <property type="protein sequence ID" value="GAA0160688.1"/>
    <property type="molecule type" value="Genomic_DNA"/>
</dbReference>
<evidence type="ECO:0000313" key="3">
    <source>
        <dbReference type="Proteomes" id="UP001454036"/>
    </source>
</evidence>
<keyword evidence="3" id="KW-1185">Reference proteome</keyword>
<dbReference type="AlphaFoldDB" id="A0AAV3QAT9"/>
<dbReference type="Pfam" id="PF03732">
    <property type="entry name" value="Retrotrans_gag"/>
    <property type="match status" value="1"/>
</dbReference>
<accession>A0AAV3QAT9</accession>
<evidence type="ECO:0000259" key="1">
    <source>
        <dbReference type="Pfam" id="PF03732"/>
    </source>
</evidence>
<reference evidence="2 3" key="1">
    <citation type="submission" date="2024-01" db="EMBL/GenBank/DDBJ databases">
        <title>The complete chloroplast genome sequence of Lithospermum erythrorhizon: insights into the phylogenetic relationship among Boraginaceae species and the maternal lineages of purple gromwells.</title>
        <authorList>
            <person name="Okada T."/>
            <person name="Watanabe K."/>
        </authorList>
    </citation>
    <scope>NUCLEOTIDE SEQUENCE [LARGE SCALE GENOMIC DNA]</scope>
</reference>
<name>A0AAV3QAT9_LITER</name>
<sequence>MDKFGASIIADADERILMEIQQKPGETLRSYATRFEEVATNIPTANEKVMMISFFHGLRYGHLKDKLVLEPPGTRNKLSNLVIQYIKLEEVKLLLEEMADIRARAKKSTNKGQQRSPKRGRI</sequence>
<dbReference type="Proteomes" id="UP001454036">
    <property type="component" value="Unassembled WGS sequence"/>
</dbReference>
<proteinExistence type="predicted"/>